<dbReference type="VEuPathDB" id="VectorBase:BGLB021444"/>
<evidence type="ECO:0000256" key="2">
    <source>
        <dbReference type="ARBA" id="ARBA00022448"/>
    </source>
</evidence>
<dbReference type="STRING" id="6526.A0A2C9KML2"/>
<dbReference type="EnsemblMetazoa" id="BGLB021444-RA">
    <property type="protein sequence ID" value="BGLB021444-PA"/>
    <property type="gene ID" value="BGLB021444"/>
</dbReference>
<dbReference type="AlphaFoldDB" id="A0A2C9KML2"/>
<dbReference type="VEuPathDB" id="VectorBase:BGLAX_030232"/>
<evidence type="ECO:0000313" key="9">
    <source>
        <dbReference type="Proteomes" id="UP000076420"/>
    </source>
</evidence>
<dbReference type="OrthoDB" id="270970at2759"/>
<evidence type="ECO:0000256" key="5">
    <source>
        <dbReference type="ARBA" id="ARBA00023136"/>
    </source>
</evidence>
<dbReference type="KEGG" id="bgt:106055721"/>
<dbReference type="PANTHER" id="PTHR46980">
    <property type="entry name" value="TRICALBIN-1-RELATED"/>
    <property type="match status" value="1"/>
</dbReference>
<feature type="domain" description="SMP-LTD" evidence="7">
    <location>
        <begin position="63"/>
        <end position="269"/>
    </location>
</feature>
<keyword evidence="2" id="KW-0813">Transport</keyword>
<accession>A0A2C9KML2</accession>
<dbReference type="GO" id="GO:0006869">
    <property type="term" value="P:lipid transport"/>
    <property type="evidence" value="ECO:0007669"/>
    <property type="project" value="UniProtKB-KW"/>
</dbReference>
<evidence type="ECO:0000256" key="6">
    <source>
        <dbReference type="SAM" id="Phobius"/>
    </source>
</evidence>
<proteinExistence type="predicted"/>
<keyword evidence="4" id="KW-0446">Lipid-binding</keyword>
<evidence type="ECO:0000313" key="8">
    <source>
        <dbReference type="EnsemblMetazoa" id="BGLB021444-PA"/>
    </source>
</evidence>
<sequence>MAVIGFNLLYMCIGISLFLTWLLANYISFIWILVAFVLLYLLVNYKKIEINEEMESERIKVTTQEETEYWANYLIGRCWIVFSANIEEAARSIANRRLRDMTFSFAENLEITSVSLGKQTPVLSNVRVTDNLQSPSKSVFANVFQSFRPPHQVTVKATLTLDSTDMRIESHGLFKTPINAFDAKSIIKGLTLHGNVEIILSRESRDVPFPHFSKAKVCFAEVPKLHTNVYILKFVNIMRLPFLQDHILQSLKSGLEQVISPKCIDIQLDRCWGIQRYEMLI</sequence>
<reference evidence="8" key="1">
    <citation type="submission" date="2020-05" db="UniProtKB">
        <authorList>
            <consortium name="EnsemblMetazoa"/>
        </authorList>
    </citation>
    <scope>IDENTIFICATION</scope>
    <source>
        <strain evidence="8">BB02</strain>
    </source>
</reference>
<gene>
    <name evidence="8" type="primary">106055721</name>
</gene>
<feature type="transmembrane region" description="Helical" evidence="6">
    <location>
        <begin position="29"/>
        <end position="45"/>
    </location>
</feature>
<dbReference type="PANTHER" id="PTHR46980:SF2">
    <property type="entry name" value="TRICALBIN-1-RELATED"/>
    <property type="match status" value="1"/>
</dbReference>
<evidence type="ECO:0000256" key="1">
    <source>
        <dbReference type="ARBA" id="ARBA00004370"/>
    </source>
</evidence>
<evidence type="ECO:0000259" key="7">
    <source>
        <dbReference type="PROSITE" id="PS51847"/>
    </source>
</evidence>
<comment type="subcellular location">
    <subcellularLocation>
        <location evidence="1">Membrane</location>
    </subcellularLocation>
</comment>
<name>A0A2C9KML2_BIOGL</name>
<keyword evidence="3" id="KW-0445">Lipid transport</keyword>
<dbReference type="InterPro" id="IPR031468">
    <property type="entry name" value="SMP_LBD"/>
</dbReference>
<dbReference type="GO" id="GO:0008289">
    <property type="term" value="F:lipid binding"/>
    <property type="evidence" value="ECO:0007669"/>
    <property type="project" value="UniProtKB-KW"/>
</dbReference>
<keyword evidence="6" id="KW-1133">Transmembrane helix</keyword>
<dbReference type="InterPro" id="IPR052455">
    <property type="entry name" value="Tricalbin_domain"/>
</dbReference>
<dbReference type="PROSITE" id="PS51847">
    <property type="entry name" value="SMP"/>
    <property type="match status" value="1"/>
</dbReference>
<feature type="transmembrane region" description="Helical" evidence="6">
    <location>
        <begin position="7"/>
        <end position="23"/>
    </location>
</feature>
<protein>
    <recommendedName>
        <fullName evidence="7">SMP-LTD domain-containing protein</fullName>
    </recommendedName>
</protein>
<dbReference type="Proteomes" id="UP000076420">
    <property type="component" value="Unassembled WGS sequence"/>
</dbReference>
<evidence type="ECO:0000256" key="4">
    <source>
        <dbReference type="ARBA" id="ARBA00023121"/>
    </source>
</evidence>
<dbReference type="GO" id="GO:0016020">
    <property type="term" value="C:membrane"/>
    <property type="evidence" value="ECO:0007669"/>
    <property type="project" value="UniProtKB-SubCell"/>
</dbReference>
<keyword evidence="5 6" id="KW-0472">Membrane</keyword>
<keyword evidence="6" id="KW-0812">Transmembrane</keyword>
<organism evidence="8 9">
    <name type="scientific">Biomphalaria glabrata</name>
    <name type="common">Bloodfluke planorb</name>
    <name type="synonym">Freshwater snail</name>
    <dbReference type="NCBI Taxonomy" id="6526"/>
    <lineage>
        <taxon>Eukaryota</taxon>
        <taxon>Metazoa</taxon>
        <taxon>Spiralia</taxon>
        <taxon>Lophotrochozoa</taxon>
        <taxon>Mollusca</taxon>
        <taxon>Gastropoda</taxon>
        <taxon>Heterobranchia</taxon>
        <taxon>Euthyneura</taxon>
        <taxon>Panpulmonata</taxon>
        <taxon>Hygrophila</taxon>
        <taxon>Lymnaeoidea</taxon>
        <taxon>Planorbidae</taxon>
        <taxon>Biomphalaria</taxon>
    </lineage>
</organism>
<dbReference type="CDD" id="cd21669">
    <property type="entry name" value="SMP_SF"/>
    <property type="match status" value="1"/>
</dbReference>
<evidence type="ECO:0000256" key="3">
    <source>
        <dbReference type="ARBA" id="ARBA00023055"/>
    </source>
</evidence>